<dbReference type="EMBL" id="CP051167">
    <property type="protein sequence ID" value="QIZ70322.1"/>
    <property type="molecule type" value="Genomic_DNA"/>
</dbReference>
<proteinExistence type="predicted"/>
<reference evidence="1 2" key="1">
    <citation type="submission" date="2020-04" db="EMBL/GenBank/DDBJ databases">
        <authorList>
            <person name="Basu S."/>
            <person name="Maruthanayagam V."/>
            <person name="Chakraborty S."/>
            <person name="Pramanik A."/>
            <person name="Mukherjee J."/>
            <person name="Brink B."/>
        </authorList>
    </citation>
    <scope>NUCLEOTIDE SEQUENCE [LARGE SCALE GENOMIC DNA]</scope>
    <source>
        <strain evidence="1 2">AP17</strain>
    </source>
</reference>
<evidence type="ECO:0000313" key="2">
    <source>
        <dbReference type="Proteomes" id="UP000500857"/>
    </source>
</evidence>
<keyword evidence="1" id="KW-0378">Hydrolase</keyword>
<dbReference type="SUPFAM" id="SSF56784">
    <property type="entry name" value="HAD-like"/>
    <property type="match status" value="1"/>
</dbReference>
<name>A0A6H1TUQ4_9CYAN</name>
<dbReference type="InterPro" id="IPR023198">
    <property type="entry name" value="PGP-like_dom2"/>
</dbReference>
<dbReference type="InterPro" id="IPR044999">
    <property type="entry name" value="CbbY-like"/>
</dbReference>
<dbReference type="SFLD" id="SFLDF00035">
    <property type="entry name" value="phosphoglycolate_phosphatase"/>
    <property type="match status" value="1"/>
</dbReference>
<dbReference type="InterPro" id="IPR036412">
    <property type="entry name" value="HAD-like_sf"/>
</dbReference>
<dbReference type="PANTHER" id="PTHR42896:SF2">
    <property type="entry name" value="CBBY-LIKE PROTEIN"/>
    <property type="match status" value="1"/>
</dbReference>
<dbReference type="SFLD" id="SFLDS00003">
    <property type="entry name" value="Haloacid_Dehalogenase"/>
    <property type="match status" value="1"/>
</dbReference>
<dbReference type="GO" id="GO:0016787">
    <property type="term" value="F:hydrolase activity"/>
    <property type="evidence" value="ECO:0007669"/>
    <property type="project" value="UniProtKB-KW"/>
</dbReference>
<dbReference type="AlphaFoldDB" id="A0A6H1TUQ4"/>
<dbReference type="Gene3D" id="3.40.50.1000">
    <property type="entry name" value="HAD superfamily/HAD-like"/>
    <property type="match status" value="1"/>
</dbReference>
<dbReference type="Proteomes" id="UP000500857">
    <property type="component" value="Chromosome"/>
</dbReference>
<organism evidence="1 2">
    <name type="scientific">Oxynema aestuarii AP17</name>
    <dbReference type="NCBI Taxonomy" id="2064643"/>
    <lineage>
        <taxon>Bacteria</taxon>
        <taxon>Bacillati</taxon>
        <taxon>Cyanobacteriota</taxon>
        <taxon>Cyanophyceae</taxon>
        <taxon>Oscillatoriophycideae</taxon>
        <taxon>Oscillatoriales</taxon>
        <taxon>Oscillatoriaceae</taxon>
        <taxon>Oxynema</taxon>
        <taxon>Oxynema aestuarii</taxon>
    </lineage>
</organism>
<gene>
    <name evidence="1" type="ORF">HCG48_06805</name>
</gene>
<dbReference type="InterPro" id="IPR023214">
    <property type="entry name" value="HAD_sf"/>
</dbReference>
<dbReference type="SFLD" id="SFLDG01135">
    <property type="entry name" value="C1.5.6:_HAD__Beta-PGM__Phospha"/>
    <property type="match status" value="1"/>
</dbReference>
<dbReference type="CDD" id="cd07528">
    <property type="entry name" value="HAD_CbbY-like"/>
    <property type="match status" value="1"/>
</dbReference>
<dbReference type="PANTHER" id="PTHR42896">
    <property type="entry name" value="XYLULOSE-1,5-BISPHOSPHATE (XUBP) PHOSPHATASE"/>
    <property type="match status" value="1"/>
</dbReference>
<sequence>MSELKALIFDVDGTIAETERDGHRVAFNRAFADAGLEWHWTVELYGELLEVAGGKERIAFYLQEYQPPFREPEDRDRWIAELHAIKTEHFRALSASGQIPLRPGVRRLLEEAKQQGIRLAIATTSAPENAIALIEHAIAPDSPQWFEAIAAGDIVERKKPAPDIYDYVLEQMDLAPESCLAIEDSPQGLTAATGAGLNTVITVNNYTARYPFPKAALTIDHLGEPDNPFTVLAGEVGNSTYFDMALAREVHRQASEAQT</sequence>
<dbReference type="Gene3D" id="1.10.150.240">
    <property type="entry name" value="Putative phosphatase, domain 2"/>
    <property type="match status" value="1"/>
</dbReference>
<dbReference type="Pfam" id="PF00702">
    <property type="entry name" value="Hydrolase"/>
    <property type="match status" value="1"/>
</dbReference>
<dbReference type="SFLD" id="SFLDG01129">
    <property type="entry name" value="C1.5:_HAD__Beta-PGM__Phosphata"/>
    <property type="match status" value="1"/>
</dbReference>
<accession>A0A6H1TUQ4</accession>
<dbReference type="RefSeq" id="WP_168568477.1">
    <property type="nucleotide sequence ID" value="NZ_CP051167.1"/>
</dbReference>
<protein>
    <submittedName>
        <fullName evidence="1">HAD family hydrolase</fullName>
    </submittedName>
</protein>
<evidence type="ECO:0000313" key="1">
    <source>
        <dbReference type="EMBL" id="QIZ70322.1"/>
    </source>
</evidence>
<dbReference type="InterPro" id="IPR006439">
    <property type="entry name" value="HAD-SF_hydro_IA"/>
</dbReference>
<keyword evidence="2" id="KW-1185">Reference proteome</keyword>
<dbReference type="NCBIfam" id="TIGR01509">
    <property type="entry name" value="HAD-SF-IA-v3"/>
    <property type="match status" value="1"/>
</dbReference>
<dbReference type="KEGG" id="oxy:HCG48_06805"/>